<sequence>MPNITGQCLCGNIKYTIAGKPLAAALCHCNDCRRISGSAFGYNWVVPTNIFSFTGEPKSYTTIANSGNPATSHFCGNCGVTLWREGKASPGLLYLKAGALDDRQDQVSNQPAAELFTSRRLDWVAHIPGAHQKKEMNE</sequence>
<keyword evidence="3" id="KW-0862">Zinc</keyword>
<keyword evidence="7" id="KW-1185">Reference proteome</keyword>
<evidence type="ECO:0000313" key="6">
    <source>
        <dbReference type="EMBL" id="KAF6804435.1"/>
    </source>
</evidence>
<dbReference type="EMBL" id="WIGM01001135">
    <property type="protein sequence ID" value="KAF6804435.1"/>
    <property type="molecule type" value="Genomic_DNA"/>
</dbReference>
<dbReference type="OrthoDB" id="428768at2759"/>
<proteinExistence type="inferred from homology"/>
<dbReference type="Pfam" id="PF04828">
    <property type="entry name" value="GFA"/>
    <property type="match status" value="1"/>
</dbReference>
<evidence type="ECO:0000313" key="7">
    <source>
        <dbReference type="Proteomes" id="UP000639643"/>
    </source>
</evidence>
<evidence type="ECO:0000256" key="4">
    <source>
        <dbReference type="ARBA" id="ARBA00023239"/>
    </source>
</evidence>
<reference evidence="6" key="1">
    <citation type="journal article" date="2020" name="Phytopathology">
        <title>Genome Sequence Resources of Colletotrichum truncatum, C. plurivorum, C. musicola, and C. sojae: Four Species Pathogenic to Soybean (Glycine max).</title>
        <authorList>
            <person name="Rogerio F."/>
            <person name="Boufleur T.R."/>
            <person name="Ciampi-Guillardi M."/>
            <person name="Sukno S.A."/>
            <person name="Thon M.R."/>
            <person name="Massola Junior N.S."/>
            <person name="Baroncelli R."/>
        </authorList>
    </citation>
    <scope>NUCLEOTIDE SEQUENCE</scope>
    <source>
        <strain evidence="6">LFN0074</strain>
    </source>
</reference>
<evidence type="ECO:0000256" key="1">
    <source>
        <dbReference type="ARBA" id="ARBA00005495"/>
    </source>
</evidence>
<dbReference type="PANTHER" id="PTHR33337:SF30">
    <property type="entry name" value="DUF636 DOMAIN PROTEIN (AFU_ORTHOLOGUE AFUA_1G03180)"/>
    <property type="match status" value="1"/>
</dbReference>
<dbReference type="PANTHER" id="PTHR33337">
    <property type="entry name" value="GFA DOMAIN-CONTAINING PROTEIN"/>
    <property type="match status" value="1"/>
</dbReference>
<comment type="similarity">
    <text evidence="1">Belongs to the Gfa family.</text>
</comment>
<keyword evidence="4" id="KW-0456">Lyase</keyword>
<dbReference type="Gene3D" id="3.90.1590.10">
    <property type="entry name" value="glutathione-dependent formaldehyde- activating enzyme (gfa)"/>
    <property type="match status" value="1"/>
</dbReference>
<evidence type="ECO:0000259" key="5">
    <source>
        <dbReference type="PROSITE" id="PS51891"/>
    </source>
</evidence>
<evidence type="ECO:0000256" key="3">
    <source>
        <dbReference type="ARBA" id="ARBA00022833"/>
    </source>
</evidence>
<organism evidence="6 7">
    <name type="scientific">Colletotrichum musicola</name>
    <dbReference type="NCBI Taxonomy" id="2175873"/>
    <lineage>
        <taxon>Eukaryota</taxon>
        <taxon>Fungi</taxon>
        <taxon>Dikarya</taxon>
        <taxon>Ascomycota</taxon>
        <taxon>Pezizomycotina</taxon>
        <taxon>Sordariomycetes</taxon>
        <taxon>Hypocreomycetidae</taxon>
        <taxon>Glomerellales</taxon>
        <taxon>Glomerellaceae</taxon>
        <taxon>Colletotrichum</taxon>
        <taxon>Colletotrichum orchidearum species complex</taxon>
    </lineage>
</organism>
<dbReference type="GO" id="GO:0016846">
    <property type="term" value="F:carbon-sulfur lyase activity"/>
    <property type="evidence" value="ECO:0007669"/>
    <property type="project" value="InterPro"/>
</dbReference>
<accession>A0A8H6J1J4</accession>
<dbReference type="PROSITE" id="PS51891">
    <property type="entry name" value="CENP_V_GFA"/>
    <property type="match status" value="1"/>
</dbReference>
<evidence type="ECO:0000256" key="2">
    <source>
        <dbReference type="ARBA" id="ARBA00022723"/>
    </source>
</evidence>
<keyword evidence="2" id="KW-0479">Metal-binding</keyword>
<gene>
    <name evidence="6" type="ORF">CMUS01_14858</name>
</gene>
<dbReference type="AlphaFoldDB" id="A0A8H6J1J4"/>
<dbReference type="Proteomes" id="UP000639643">
    <property type="component" value="Unassembled WGS sequence"/>
</dbReference>
<feature type="domain" description="CENP-V/GFA" evidence="5">
    <location>
        <begin position="4"/>
        <end position="113"/>
    </location>
</feature>
<dbReference type="SUPFAM" id="SSF51316">
    <property type="entry name" value="Mss4-like"/>
    <property type="match status" value="1"/>
</dbReference>
<comment type="caution">
    <text evidence="6">The sequence shown here is derived from an EMBL/GenBank/DDBJ whole genome shotgun (WGS) entry which is preliminary data.</text>
</comment>
<name>A0A8H6J1J4_9PEZI</name>
<dbReference type="InterPro" id="IPR006913">
    <property type="entry name" value="CENP-V/GFA"/>
</dbReference>
<protein>
    <recommendedName>
        <fullName evidence="5">CENP-V/GFA domain-containing protein</fullName>
    </recommendedName>
</protein>
<dbReference type="InterPro" id="IPR011057">
    <property type="entry name" value="Mss4-like_sf"/>
</dbReference>
<dbReference type="GO" id="GO:0046872">
    <property type="term" value="F:metal ion binding"/>
    <property type="evidence" value="ECO:0007669"/>
    <property type="project" value="UniProtKB-KW"/>
</dbReference>